<feature type="transmembrane region" description="Helical" evidence="3">
    <location>
        <begin position="122"/>
        <end position="139"/>
    </location>
</feature>
<dbReference type="NCBIfam" id="TIGR00254">
    <property type="entry name" value="GGDEF"/>
    <property type="match status" value="1"/>
</dbReference>
<proteinExistence type="predicted"/>
<dbReference type="EC" id="2.7.7.65" evidence="1"/>
<feature type="transmembrane region" description="Helical" evidence="3">
    <location>
        <begin position="73"/>
        <end position="93"/>
    </location>
</feature>
<keyword evidence="3" id="KW-0472">Membrane</keyword>
<dbReference type="RefSeq" id="WP_263529881.1">
    <property type="nucleotide sequence ID" value="NZ_JAOVZB010000002.1"/>
</dbReference>
<evidence type="ECO:0000256" key="2">
    <source>
        <dbReference type="ARBA" id="ARBA00034247"/>
    </source>
</evidence>
<feature type="transmembrane region" description="Helical" evidence="3">
    <location>
        <begin position="47"/>
        <end position="66"/>
    </location>
</feature>
<accession>A0ABT2YRK5</accession>
<feature type="domain" description="GGDEF" evidence="4">
    <location>
        <begin position="222"/>
        <end position="357"/>
    </location>
</feature>
<dbReference type="CDD" id="cd01949">
    <property type="entry name" value="GGDEF"/>
    <property type="match status" value="1"/>
</dbReference>
<feature type="transmembrane region" description="Helical" evidence="3">
    <location>
        <begin position="23"/>
        <end position="41"/>
    </location>
</feature>
<feature type="transmembrane region" description="Helical" evidence="3">
    <location>
        <begin position="99"/>
        <end position="117"/>
    </location>
</feature>
<dbReference type="PANTHER" id="PTHR45138:SF9">
    <property type="entry name" value="DIGUANYLATE CYCLASE DGCM-RELATED"/>
    <property type="match status" value="1"/>
</dbReference>
<evidence type="ECO:0000256" key="1">
    <source>
        <dbReference type="ARBA" id="ARBA00012528"/>
    </source>
</evidence>
<evidence type="ECO:0000256" key="3">
    <source>
        <dbReference type="SAM" id="Phobius"/>
    </source>
</evidence>
<dbReference type="InterPro" id="IPR050469">
    <property type="entry name" value="Diguanylate_Cyclase"/>
</dbReference>
<reference evidence="5 6" key="1">
    <citation type="submission" date="2022-10" db="EMBL/GenBank/DDBJ databases">
        <title>Marinomonas transparenta sp. nov. and Marinomonas sargassi sp. nov., isolated from marine alga (Sargassum natans (L.) Gaillon).</title>
        <authorList>
            <person name="Wang Y."/>
        </authorList>
    </citation>
    <scope>NUCLEOTIDE SEQUENCE [LARGE SCALE GENOMIC DNA]</scope>
    <source>
        <strain evidence="5 6">C2222</strain>
    </source>
</reference>
<sequence>MFDVAGSDKVDTEVLRVLLAKKCMLYVACLIAFATVVRPMFVEQSMVFTYIGVFNSCLGLSFYFYISPQIKKVTLSFIIIFYSLLALVPLLVISGGVNSQFSVIFPIIPIFICLLVYSAKAAWLMCVMLTVLVVALLVSEMHLPNYTEEIVSESKTKSRAFWIVLSTILSTIFSVEFLRITNIYSTRLNRQANMDVLTKISNRRSVLKSLYQIHERSLLEGEAYAVIMLDIDFFKRINDQYGHSVGDQVLVHVAKILETSLRTKGDSVGRYGGEEFLIILSDVTAEQAENIANKILETLESAPFLFKDNSITITATVGICCSEVGQLSAPETLINHADTALYQGKKEGRNRVICCQH</sequence>
<organism evidence="5 6">
    <name type="scientific">Marinomonas sargassi</name>
    <dbReference type="NCBI Taxonomy" id="2984494"/>
    <lineage>
        <taxon>Bacteria</taxon>
        <taxon>Pseudomonadati</taxon>
        <taxon>Pseudomonadota</taxon>
        <taxon>Gammaproteobacteria</taxon>
        <taxon>Oceanospirillales</taxon>
        <taxon>Oceanospirillaceae</taxon>
        <taxon>Marinomonas</taxon>
    </lineage>
</organism>
<dbReference type="PROSITE" id="PS50887">
    <property type="entry name" value="GGDEF"/>
    <property type="match status" value="1"/>
</dbReference>
<evidence type="ECO:0000313" key="6">
    <source>
        <dbReference type="Proteomes" id="UP001209713"/>
    </source>
</evidence>
<keyword evidence="6" id="KW-1185">Reference proteome</keyword>
<gene>
    <name evidence="5" type="ORF">OFY17_06300</name>
</gene>
<dbReference type="SMART" id="SM00267">
    <property type="entry name" value="GGDEF"/>
    <property type="match status" value="1"/>
</dbReference>
<comment type="catalytic activity">
    <reaction evidence="2">
        <text>2 GTP = 3',3'-c-di-GMP + 2 diphosphate</text>
        <dbReference type="Rhea" id="RHEA:24898"/>
        <dbReference type="ChEBI" id="CHEBI:33019"/>
        <dbReference type="ChEBI" id="CHEBI:37565"/>
        <dbReference type="ChEBI" id="CHEBI:58805"/>
        <dbReference type="EC" id="2.7.7.65"/>
    </reaction>
</comment>
<comment type="caution">
    <text evidence="5">The sequence shown here is derived from an EMBL/GenBank/DDBJ whole genome shotgun (WGS) entry which is preliminary data.</text>
</comment>
<evidence type="ECO:0000313" key="5">
    <source>
        <dbReference type="EMBL" id="MCV2402501.1"/>
    </source>
</evidence>
<dbReference type="InterPro" id="IPR043128">
    <property type="entry name" value="Rev_trsase/Diguanyl_cyclase"/>
</dbReference>
<feature type="transmembrane region" description="Helical" evidence="3">
    <location>
        <begin position="159"/>
        <end position="178"/>
    </location>
</feature>
<dbReference type="SUPFAM" id="SSF55073">
    <property type="entry name" value="Nucleotide cyclase"/>
    <property type="match status" value="1"/>
</dbReference>
<keyword evidence="3" id="KW-0812">Transmembrane</keyword>
<evidence type="ECO:0000259" key="4">
    <source>
        <dbReference type="PROSITE" id="PS50887"/>
    </source>
</evidence>
<dbReference type="Proteomes" id="UP001209713">
    <property type="component" value="Unassembled WGS sequence"/>
</dbReference>
<dbReference type="EMBL" id="JAOVZB010000002">
    <property type="protein sequence ID" value="MCV2402501.1"/>
    <property type="molecule type" value="Genomic_DNA"/>
</dbReference>
<keyword evidence="3" id="KW-1133">Transmembrane helix</keyword>
<protein>
    <recommendedName>
        <fullName evidence="1">diguanylate cyclase</fullName>
        <ecNumber evidence="1">2.7.7.65</ecNumber>
    </recommendedName>
</protein>
<dbReference type="InterPro" id="IPR000160">
    <property type="entry name" value="GGDEF_dom"/>
</dbReference>
<dbReference type="InterPro" id="IPR029787">
    <property type="entry name" value="Nucleotide_cyclase"/>
</dbReference>
<dbReference type="Pfam" id="PF00990">
    <property type="entry name" value="GGDEF"/>
    <property type="match status" value="1"/>
</dbReference>
<dbReference type="PANTHER" id="PTHR45138">
    <property type="entry name" value="REGULATORY COMPONENTS OF SENSORY TRANSDUCTION SYSTEM"/>
    <property type="match status" value="1"/>
</dbReference>
<dbReference type="Gene3D" id="3.30.70.270">
    <property type="match status" value="1"/>
</dbReference>
<name>A0ABT2YRK5_9GAMM</name>